<evidence type="ECO:0000256" key="7">
    <source>
        <dbReference type="ARBA" id="ARBA00023136"/>
    </source>
</evidence>
<dbReference type="InterPro" id="IPR011527">
    <property type="entry name" value="ABC1_TM_dom"/>
</dbReference>
<dbReference type="PROSITE" id="PS50929">
    <property type="entry name" value="ABC_TM1F"/>
    <property type="match status" value="1"/>
</dbReference>
<keyword evidence="5" id="KW-0067">ATP-binding</keyword>
<evidence type="ECO:0000256" key="3">
    <source>
        <dbReference type="ARBA" id="ARBA00022741"/>
    </source>
</evidence>
<dbReference type="AlphaFoldDB" id="A0A8X8IF60"/>
<feature type="transmembrane region" description="Helical" evidence="8">
    <location>
        <begin position="161"/>
        <end position="179"/>
    </location>
</feature>
<comment type="subcellular location">
    <subcellularLocation>
        <location evidence="1">Cell membrane</location>
        <topology evidence="1">Multi-pass membrane protein</topology>
    </subcellularLocation>
</comment>
<keyword evidence="2 8" id="KW-0812">Transmembrane</keyword>
<proteinExistence type="predicted"/>
<accession>A0A8X8IF60</accession>
<evidence type="ECO:0000256" key="5">
    <source>
        <dbReference type="ARBA" id="ARBA00022840"/>
    </source>
</evidence>
<dbReference type="Pfam" id="PF00005">
    <property type="entry name" value="ABC_tran"/>
    <property type="match status" value="1"/>
</dbReference>
<dbReference type="InterPro" id="IPR039421">
    <property type="entry name" value="Type_1_exporter"/>
</dbReference>
<dbReference type="SUPFAM" id="SSF52540">
    <property type="entry name" value="P-loop containing nucleoside triphosphate hydrolases"/>
    <property type="match status" value="1"/>
</dbReference>
<evidence type="ECO:0000256" key="4">
    <source>
        <dbReference type="ARBA" id="ARBA00022801"/>
    </source>
</evidence>
<dbReference type="Pfam" id="PF03412">
    <property type="entry name" value="Peptidase_C39"/>
    <property type="match status" value="1"/>
</dbReference>
<keyword evidence="6 8" id="KW-1133">Transmembrane helix</keyword>
<evidence type="ECO:0000313" key="13">
    <source>
        <dbReference type="Proteomes" id="UP000198711"/>
    </source>
</evidence>
<evidence type="ECO:0000259" key="11">
    <source>
        <dbReference type="PROSITE" id="PS50990"/>
    </source>
</evidence>
<feature type="transmembrane region" description="Helical" evidence="8">
    <location>
        <begin position="277"/>
        <end position="296"/>
    </location>
</feature>
<keyword evidence="13" id="KW-1185">Reference proteome</keyword>
<protein>
    <submittedName>
        <fullName evidence="12">Bacteriocin-processing peptidase. Cysteine peptidase. MEROPS family C39</fullName>
    </submittedName>
</protein>
<feature type="domain" description="ABC transporter" evidence="9">
    <location>
        <begin position="480"/>
        <end position="715"/>
    </location>
</feature>
<evidence type="ECO:0000259" key="9">
    <source>
        <dbReference type="PROSITE" id="PS50893"/>
    </source>
</evidence>
<feature type="transmembrane region" description="Helical" evidence="8">
    <location>
        <begin position="302"/>
        <end position="320"/>
    </location>
</feature>
<dbReference type="GO" id="GO:0008233">
    <property type="term" value="F:peptidase activity"/>
    <property type="evidence" value="ECO:0007669"/>
    <property type="project" value="InterPro"/>
</dbReference>
<dbReference type="PROSITE" id="PS50990">
    <property type="entry name" value="PEPTIDASE_C39"/>
    <property type="match status" value="1"/>
</dbReference>
<dbReference type="GO" id="GO:0006508">
    <property type="term" value="P:proteolysis"/>
    <property type="evidence" value="ECO:0007669"/>
    <property type="project" value="InterPro"/>
</dbReference>
<comment type="caution">
    <text evidence="12">The sequence shown here is derived from an EMBL/GenBank/DDBJ whole genome shotgun (WGS) entry which is preliminary data.</text>
</comment>
<dbReference type="InterPro" id="IPR003439">
    <property type="entry name" value="ABC_transporter-like_ATP-bd"/>
</dbReference>
<dbReference type="PANTHER" id="PTHR43394:SF1">
    <property type="entry name" value="ATP-BINDING CASSETTE SUB-FAMILY B MEMBER 10, MITOCHONDRIAL"/>
    <property type="match status" value="1"/>
</dbReference>
<feature type="domain" description="Peptidase C39" evidence="11">
    <location>
        <begin position="9"/>
        <end position="133"/>
    </location>
</feature>
<gene>
    <name evidence="12" type="ORF">SAMN05444410_104120</name>
</gene>
<dbReference type="Proteomes" id="UP000198711">
    <property type="component" value="Unassembled WGS sequence"/>
</dbReference>
<dbReference type="Pfam" id="PF00664">
    <property type="entry name" value="ABC_membrane"/>
    <property type="match status" value="1"/>
</dbReference>
<dbReference type="PANTHER" id="PTHR43394">
    <property type="entry name" value="ATP-DEPENDENT PERMEASE MDL1, MITOCHONDRIAL"/>
    <property type="match status" value="1"/>
</dbReference>
<dbReference type="CDD" id="cd02418">
    <property type="entry name" value="Peptidase_C39B"/>
    <property type="match status" value="1"/>
</dbReference>
<dbReference type="GO" id="GO:0015421">
    <property type="term" value="F:ABC-type oligopeptide transporter activity"/>
    <property type="evidence" value="ECO:0007669"/>
    <property type="project" value="TreeGrafter"/>
</dbReference>
<name>A0A8X8IF60_9BACT</name>
<dbReference type="InterPro" id="IPR003593">
    <property type="entry name" value="AAA+_ATPase"/>
</dbReference>
<dbReference type="RefSeq" id="WP_092723129.1">
    <property type="nucleotide sequence ID" value="NZ_FNNO01000004.1"/>
</dbReference>
<reference evidence="12 13" key="1">
    <citation type="submission" date="2016-10" db="EMBL/GenBank/DDBJ databases">
        <authorList>
            <person name="Varghese N."/>
            <person name="Submissions S."/>
        </authorList>
    </citation>
    <scope>NUCLEOTIDE SEQUENCE [LARGE SCALE GENOMIC DNA]</scope>
    <source>
        <strain evidence="12 13">DSM 25353</strain>
    </source>
</reference>
<organism evidence="12 13">
    <name type="scientific">Hydrobacter penzbergensis</name>
    <dbReference type="NCBI Taxonomy" id="1235997"/>
    <lineage>
        <taxon>Bacteria</taxon>
        <taxon>Pseudomonadati</taxon>
        <taxon>Bacteroidota</taxon>
        <taxon>Chitinophagia</taxon>
        <taxon>Chitinophagales</taxon>
        <taxon>Chitinophagaceae</taxon>
        <taxon>Hydrobacter</taxon>
    </lineage>
</organism>
<evidence type="ECO:0000256" key="2">
    <source>
        <dbReference type="ARBA" id="ARBA00022692"/>
    </source>
</evidence>
<evidence type="ECO:0000259" key="10">
    <source>
        <dbReference type="PROSITE" id="PS50929"/>
    </source>
</evidence>
<keyword evidence="3" id="KW-0547">Nucleotide-binding</keyword>
<dbReference type="FunFam" id="3.40.50.300:FF:000218">
    <property type="entry name" value="Multidrug ABC transporter ATP-binding protein"/>
    <property type="match status" value="1"/>
</dbReference>
<dbReference type="PROSITE" id="PS00211">
    <property type="entry name" value="ABC_TRANSPORTER_1"/>
    <property type="match status" value="1"/>
</dbReference>
<keyword evidence="7 8" id="KW-0472">Membrane</keyword>
<dbReference type="InterPro" id="IPR036640">
    <property type="entry name" value="ABC1_TM_sf"/>
</dbReference>
<evidence type="ECO:0000256" key="1">
    <source>
        <dbReference type="ARBA" id="ARBA00004651"/>
    </source>
</evidence>
<dbReference type="CDD" id="cd18570">
    <property type="entry name" value="ABC_6TM_PCAT1_LagD_like"/>
    <property type="match status" value="1"/>
</dbReference>
<dbReference type="GO" id="GO:0016887">
    <property type="term" value="F:ATP hydrolysis activity"/>
    <property type="evidence" value="ECO:0007669"/>
    <property type="project" value="InterPro"/>
</dbReference>
<dbReference type="InterPro" id="IPR027417">
    <property type="entry name" value="P-loop_NTPase"/>
</dbReference>
<evidence type="ECO:0000256" key="6">
    <source>
        <dbReference type="ARBA" id="ARBA00022989"/>
    </source>
</evidence>
<feature type="transmembrane region" description="Helical" evidence="8">
    <location>
        <begin position="384"/>
        <end position="410"/>
    </location>
</feature>
<feature type="transmembrane region" description="Helical" evidence="8">
    <location>
        <begin position="199"/>
        <end position="220"/>
    </location>
</feature>
<dbReference type="Gene3D" id="1.20.1560.10">
    <property type="entry name" value="ABC transporter type 1, transmembrane domain"/>
    <property type="match status" value="1"/>
</dbReference>
<evidence type="ECO:0000313" key="12">
    <source>
        <dbReference type="EMBL" id="SDW61947.1"/>
    </source>
</evidence>
<dbReference type="Gene3D" id="3.90.70.10">
    <property type="entry name" value="Cysteine proteinases"/>
    <property type="match status" value="1"/>
</dbReference>
<dbReference type="PROSITE" id="PS50893">
    <property type="entry name" value="ABC_TRANSPORTER_2"/>
    <property type="match status" value="1"/>
</dbReference>
<sequence length="715" mass="79817">MRRAMRIRQRDITDCGAACLASIAAYHGLQWPVSRIRQYAGTDKNGTSVGGLLEAAGQMGMDAKAGKAGIESLPRIPLPAIAHMVLKNGLQHYVVICRVKKRFINIMDPADGRIHRYKQAAFAKEWTGVLVLLAPAVAFRPRQAVATPVARFWQLVAPHRYSMLLALTGALVVTLLSLSTSVYMQKVIDVVLVEDNIKLLNLMSILMVGLLLFQLFIGMFKALLGLQVGQHIDVQLLLGYYKHLLRLPQRFFDTMRVGEIISRVNDAVKIRHFVNEVALNTIVNLSMLLFSFMVMFFYYWKLAVIVLAVLPCYLLLYKITDNINRVWQRRLMENAASLESQLVESLNAAATIKQFGLEYQAGVKTEHRFIALLRSVYFSSKKGLYSGTASALFTRLLGIIILWTGGYFVIRKELTPGELVSFYALAEYFTTPAAALIGSNKDIREALIAADRLFEIIDLETEEGTKAGKILLEPVHMGDIVFQDVHFRYGTREQVFEGLNLCIRKGSCTAIVGESGSGKSTLLALLQQLYPLSKGKIYIGGIDITLVSRESLRKLIAPVPQETDLFAGTIAENIGIGDEHPDNRKILFLSRLLGLDAFIEQLPAGYNSQVQEQGNNLSGGQKQRLSIARALYRDPEILVLDEATASLDSQSEQKVQEALQWFRSRGKTVIVIAHRLATIRNCDCIHVLHKGKLLETGTHDQLMQQNGAYVRLWQP</sequence>
<evidence type="ECO:0000256" key="8">
    <source>
        <dbReference type="SAM" id="Phobius"/>
    </source>
</evidence>
<dbReference type="InterPro" id="IPR017871">
    <property type="entry name" value="ABC_transporter-like_CS"/>
</dbReference>
<dbReference type="InterPro" id="IPR005074">
    <property type="entry name" value="Peptidase_C39"/>
</dbReference>
<dbReference type="GO" id="GO:0005886">
    <property type="term" value="C:plasma membrane"/>
    <property type="evidence" value="ECO:0007669"/>
    <property type="project" value="UniProtKB-SubCell"/>
</dbReference>
<feature type="domain" description="ABC transmembrane type-1" evidence="10">
    <location>
        <begin position="164"/>
        <end position="445"/>
    </location>
</feature>
<dbReference type="GO" id="GO:0005524">
    <property type="term" value="F:ATP binding"/>
    <property type="evidence" value="ECO:0007669"/>
    <property type="project" value="UniProtKB-KW"/>
</dbReference>
<dbReference type="Gene3D" id="3.40.50.300">
    <property type="entry name" value="P-loop containing nucleotide triphosphate hydrolases"/>
    <property type="match status" value="1"/>
</dbReference>
<keyword evidence="4" id="KW-0378">Hydrolase</keyword>
<dbReference type="EMBL" id="FNNO01000004">
    <property type="protein sequence ID" value="SDW61947.1"/>
    <property type="molecule type" value="Genomic_DNA"/>
</dbReference>
<dbReference type="SMART" id="SM00382">
    <property type="entry name" value="AAA"/>
    <property type="match status" value="1"/>
</dbReference>
<dbReference type="SUPFAM" id="SSF90123">
    <property type="entry name" value="ABC transporter transmembrane region"/>
    <property type="match status" value="1"/>
</dbReference>